<keyword evidence="2 6" id="KW-0032">Aminotransferase</keyword>
<dbReference type="Gene3D" id="3.40.640.10">
    <property type="entry name" value="Type I PLP-dependent aspartate aminotransferase-like (Major domain)"/>
    <property type="match status" value="1"/>
</dbReference>
<protein>
    <submittedName>
        <fullName evidence="6">Adenosylmethionine-8-amino-7-oxononanoate aminotransferase</fullName>
    </submittedName>
</protein>
<dbReference type="SUPFAM" id="SSF53383">
    <property type="entry name" value="PLP-dependent transferases"/>
    <property type="match status" value="1"/>
</dbReference>
<dbReference type="CDD" id="cd00610">
    <property type="entry name" value="OAT_like"/>
    <property type="match status" value="1"/>
</dbReference>
<comment type="similarity">
    <text evidence="1 5">Belongs to the class-III pyridoxal-phosphate-dependent aminotransferase family.</text>
</comment>
<dbReference type="PIRSF" id="PIRSF000521">
    <property type="entry name" value="Transaminase_4ab_Lys_Orn"/>
    <property type="match status" value="1"/>
</dbReference>
<proteinExistence type="inferred from homology"/>
<dbReference type="InterPro" id="IPR015421">
    <property type="entry name" value="PyrdxlP-dep_Trfase_major"/>
</dbReference>
<dbReference type="InterPro" id="IPR015424">
    <property type="entry name" value="PyrdxlP-dep_Trfase"/>
</dbReference>
<evidence type="ECO:0000256" key="5">
    <source>
        <dbReference type="RuleBase" id="RU003560"/>
    </source>
</evidence>
<dbReference type="Proteomes" id="UP000249165">
    <property type="component" value="Unassembled WGS sequence"/>
</dbReference>
<evidence type="ECO:0000256" key="1">
    <source>
        <dbReference type="ARBA" id="ARBA00008954"/>
    </source>
</evidence>
<evidence type="ECO:0000313" key="6">
    <source>
        <dbReference type="EMBL" id="RAK13822.1"/>
    </source>
</evidence>
<dbReference type="Gene3D" id="3.90.1150.10">
    <property type="entry name" value="Aspartate Aminotransferase, domain 1"/>
    <property type="match status" value="1"/>
</dbReference>
<evidence type="ECO:0000313" key="7">
    <source>
        <dbReference type="Proteomes" id="UP000249165"/>
    </source>
</evidence>
<dbReference type="GO" id="GO:0030170">
    <property type="term" value="F:pyridoxal phosphate binding"/>
    <property type="evidence" value="ECO:0007669"/>
    <property type="project" value="InterPro"/>
</dbReference>
<evidence type="ECO:0000256" key="2">
    <source>
        <dbReference type="ARBA" id="ARBA00022576"/>
    </source>
</evidence>
<dbReference type="PANTHER" id="PTHR43094">
    <property type="entry name" value="AMINOTRANSFERASE"/>
    <property type="match status" value="1"/>
</dbReference>
<accession>A0A327Y0C6</accession>
<dbReference type="InterPro" id="IPR015422">
    <property type="entry name" value="PyrdxlP-dep_Trfase_small"/>
</dbReference>
<reference evidence="6 7" key="1">
    <citation type="submission" date="2018-06" db="EMBL/GenBank/DDBJ databases">
        <title>Genomic Encyclopedia of Archaeal and Bacterial Type Strains, Phase II (KMG-II): from individual species to whole genera.</title>
        <authorList>
            <person name="Goeker M."/>
        </authorList>
    </citation>
    <scope>NUCLEOTIDE SEQUENCE [LARGE SCALE GENOMIC DNA]</scope>
    <source>
        <strain evidence="6 7">DSM 22011</strain>
    </source>
</reference>
<dbReference type="Pfam" id="PF00202">
    <property type="entry name" value="Aminotran_3"/>
    <property type="match status" value="1"/>
</dbReference>
<gene>
    <name evidence="6" type="ORF">ATI53_103425</name>
</gene>
<evidence type="ECO:0000256" key="4">
    <source>
        <dbReference type="ARBA" id="ARBA00022898"/>
    </source>
</evidence>
<keyword evidence="7" id="KW-1185">Reference proteome</keyword>
<comment type="caution">
    <text evidence="6">The sequence shown here is derived from an EMBL/GenBank/DDBJ whole genome shotgun (WGS) entry which is preliminary data.</text>
</comment>
<keyword evidence="4 5" id="KW-0663">Pyridoxal phosphate</keyword>
<evidence type="ECO:0000256" key="3">
    <source>
        <dbReference type="ARBA" id="ARBA00022679"/>
    </source>
</evidence>
<dbReference type="OrthoDB" id="9801834at2"/>
<dbReference type="AlphaFoldDB" id="A0A327Y0C6"/>
<dbReference type="RefSeq" id="WP_111550836.1">
    <property type="nucleotide sequence ID" value="NZ_LIQE01000032.1"/>
</dbReference>
<dbReference type="PANTHER" id="PTHR43094:SF1">
    <property type="entry name" value="AMINOTRANSFERASE CLASS-III"/>
    <property type="match status" value="1"/>
</dbReference>
<name>A0A327Y0C6_9RHOB</name>
<dbReference type="EMBL" id="QLMG01000034">
    <property type="protein sequence ID" value="RAK13822.1"/>
    <property type="molecule type" value="Genomic_DNA"/>
</dbReference>
<dbReference type="FunFam" id="3.40.640.10:FF:000014">
    <property type="entry name" value="Adenosylmethionine-8-amino-7-oxononanoate aminotransferase, probable"/>
    <property type="match status" value="1"/>
</dbReference>
<keyword evidence="3 6" id="KW-0808">Transferase</keyword>
<organism evidence="6 7">
    <name type="scientific">Salipiger aestuarii</name>
    <dbReference type="NCBI Taxonomy" id="568098"/>
    <lineage>
        <taxon>Bacteria</taxon>
        <taxon>Pseudomonadati</taxon>
        <taxon>Pseudomonadota</taxon>
        <taxon>Alphaproteobacteria</taxon>
        <taxon>Rhodobacterales</taxon>
        <taxon>Roseobacteraceae</taxon>
        <taxon>Salipiger</taxon>
    </lineage>
</organism>
<dbReference type="InterPro" id="IPR005814">
    <property type="entry name" value="Aminotrans_3"/>
</dbReference>
<dbReference type="GO" id="GO:0008483">
    <property type="term" value="F:transaminase activity"/>
    <property type="evidence" value="ECO:0007669"/>
    <property type="project" value="UniProtKB-KW"/>
</dbReference>
<sequence length="456" mass="49035">MTLDLPVTTDEILTTDVHLVQSWADLNALKQNGARTAIVAAEGSYVTDSEGNKLIDGIGGLWCVNVGHKRAEIIDAVTDQLNTLDFYSTFYSFTHPAAAALAEKLAQLAPGNLNKVHFGNSGSVANETAVRVLHHYYKRLGRPKKRMVLSRHGAYHGSTHLAIAMTTPGYSEGWHKAEGVVHHLAKPHFWREGDGMTEPEFLDSLMADMKASIESIGAENIACFIGEPIMGAGGVIVPPAGYHRRAAELCARYDIKVISDEVVTSFGRLGHFFASRDLFDFQPDIITTAKGLTSGYQPLSATIFADEVHEVISAPGAMFTHGMTYSGHPAAAAAGLANIALMERDDLPGQVQTTGKLFENTLRGLADLDIVGEVRGSHFMMGIELVKDKATKAMFDPDLNIGMRVAQAAQKRGLVARPLGNILILSPVLILTPAQIAEVGGILRDSIAEVMDDLAA</sequence>